<evidence type="ECO:0000256" key="1">
    <source>
        <dbReference type="SAM" id="MobiDB-lite"/>
    </source>
</evidence>
<feature type="chain" id="PRO_5046827689" evidence="2">
    <location>
        <begin position="20"/>
        <end position="102"/>
    </location>
</feature>
<accession>A0ABU8WDS5</accession>
<evidence type="ECO:0000256" key="2">
    <source>
        <dbReference type="SAM" id="SignalP"/>
    </source>
</evidence>
<dbReference type="EMBL" id="JBBKZT010000001">
    <property type="protein sequence ID" value="MEJ8845657.1"/>
    <property type="molecule type" value="Genomic_DNA"/>
</dbReference>
<feature type="compositionally biased region" description="Basic residues" evidence="1">
    <location>
        <begin position="81"/>
        <end position="95"/>
    </location>
</feature>
<evidence type="ECO:0000313" key="3">
    <source>
        <dbReference type="EMBL" id="MEJ8845657.1"/>
    </source>
</evidence>
<feature type="compositionally biased region" description="Polar residues" evidence="1">
    <location>
        <begin position="22"/>
        <end position="40"/>
    </location>
</feature>
<gene>
    <name evidence="3" type="ORF">WKW82_03315</name>
</gene>
<proteinExistence type="predicted"/>
<keyword evidence="4" id="KW-1185">Reference proteome</keyword>
<organism evidence="3 4">
    <name type="scientific">Variovorax rhizosphaerae</name>
    <dbReference type="NCBI Taxonomy" id="1836200"/>
    <lineage>
        <taxon>Bacteria</taxon>
        <taxon>Pseudomonadati</taxon>
        <taxon>Pseudomonadota</taxon>
        <taxon>Betaproteobacteria</taxon>
        <taxon>Burkholderiales</taxon>
        <taxon>Comamonadaceae</taxon>
        <taxon>Variovorax</taxon>
    </lineage>
</organism>
<dbReference type="RefSeq" id="WP_340340812.1">
    <property type="nucleotide sequence ID" value="NZ_JBBKZT010000001.1"/>
</dbReference>
<evidence type="ECO:0000313" key="4">
    <source>
        <dbReference type="Proteomes" id="UP001385892"/>
    </source>
</evidence>
<reference evidence="3 4" key="1">
    <citation type="submission" date="2024-03" db="EMBL/GenBank/DDBJ databases">
        <title>Novel species of the genus Variovorax.</title>
        <authorList>
            <person name="Liu Q."/>
            <person name="Xin Y.-H."/>
        </authorList>
    </citation>
    <scope>NUCLEOTIDE SEQUENCE [LARGE SCALE GENOMIC DNA]</scope>
    <source>
        <strain evidence="3 4">KACC 18900</strain>
    </source>
</reference>
<feature type="region of interest" description="Disordered" evidence="1">
    <location>
        <begin position="20"/>
        <end position="102"/>
    </location>
</feature>
<feature type="signal peptide" evidence="2">
    <location>
        <begin position="1"/>
        <end position="19"/>
    </location>
</feature>
<keyword evidence="2" id="KW-0732">Signal</keyword>
<sequence>MKKVFAIMIAGLFAAGAYAQNPAGSSSQQQVITDSKPQQKAQEKADAKPQGQVKMPVGDSMNSANTNAVGRDKAAVAGQARAKKRHDRHPKRKAPKQGGTPK</sequence>
<name>A0ABU8WDS5_9BURK</name>
<comment type="caution">
    <text evidence="3">The sequence shown here is derived from an EMBL/GenBank/DDBJ whole genome shotgun (WGS) entry which is preliminary data.</text>
</comment>
<protein>
    <submittedName>
        <fullName evidence="3">Cell envelope biogenesis protein TolA</fullName>
    </submittedName>
</protein>
<dbReference type="Proteomes" id="UP001385892">
    <property type="component" value="Unassembled WGS sequence"/>
</dbReference>